<protein>
    <submittedName>
        <fullName evidence="1">Uncharacterized protein</fullName>
    </submittedName>
</protein>
<evidence type="ECO:0000313" key="1">
    <source>
        <dbReference type="EMBL" id="ALF51865.1"/>
    </source>
</evidence>
<gene>
    <name evidence="1" type="ORF">ACX27_01800</name>
</gene>
<dbReference type="AlphaFoldDB" id="A0A0M4SNG5"/>
<dbReference type="STRING" id="224013.ACX27_01800"/>
<reference evidence="1 2" key="2">
    <citation type="journal article" date="2016" name="Genome Announc.">
        <title>Draft Genome Sequence of the N2-Fixing Cyanobacterium Nostoc piscinale CENA21, Isolated from the Brazilian Amazon Floodplain.</title>
        <authorList>
            <person name="Leao T."/>
            <person name="Guimaraes P.I."/>
            <person name="de Melo A.G."/>
            <person name="Ramos R.T."/>
            <person name="Leao P.N."/>
            <person name="Silva A."/>
            <person name="Fiore M.F."/>
            <person name="Schneider M.P."/>
        </authorList>
    </citation>
    <scope>NUCLEOTIDE SEQUENCE [LARGE SCALE GENOMIC DNA]</scope>
    <source>
        <strain evidence="1 2">CENA21</strain>
    </source>
</reference>
<dbReference type="Proteomes" id="UP000062645">
    <property type="component" value="Chromosome"/>
</dbReference>
<dbReference type="EMBL" id="CP012036">
    <property type="protein sequence ID" value="ALF51865.1"/>
    <property type="molecule type" value="Genomic_DNA"/>
</dbReference>
<dbReference type="PATRIC" id="fig|224013.5.peg.438"/>
<keyword evidence="2" id="KW-1185">Reference proteome</keyword>
<accession>A0A0M4SNG5</accession>
<reference evidence="2" key="1">
    <citation type="submission" date="2015-07" db="EMBL/GenBank/DDBJ databases">
        <title>Genome Of Nitrogen-Fixing Cyanobacterium Nostoc piscinale CENA21 From Solimoes/Amazon River Floodplain Sediments And Comparative Genomics To Uncover Biosynthetic Natural Products Potential.</title>
        <authorList>
            <person name="Leao T.F."/>
            <person name="Leao P.N."/>
            <person name="Guimaraes P.I."/>
            <person name="de Melo A.G.C."/>
            <person name="Ramos R.T.J."/>
            <person name="Silva A."/>
            <person name="Fiore M.F."/>
            <person name="Schneider M.P.C."/>
        </authorList>
    </citation>
    <scope>NUCLEOTIDE SEQUENCE [LARGE SCALE GENOMIC DNA]</scope>
    <source>
        <strain evidence="2">CENA21</strain>
    </source>
</reference>
<name>A0A0M4SNG5_9NOSO</name>
<dbReference type="RefSeq" id="WP_062287615.1">
    <property type="nucleotide sequence ID" value="NZ_CP012036.1"/>
</dbReference>
<proteinExistence type="predicted"/>
<sequence length="101" mass="10759">MIANIPAPVVPPNIPAPVVPPGANNIVPFERKPPQPGTGSISTVRPSDIAALPQLADVAPKPLPIPWFPFFPQQPSPPEAQPIIGKRYAAGKRGILYKIFL</sequence>
<evidence type="ECO:0000313" key="2">
    <source>
        <dbReference type="Proteomes" id="UP000062645"/>
    </source>
</evidence>
<dbReference type="KEGG" id="npz:ACX27_01800"/>
<organism evidence="1 2">
    <name type="scientific">Nostoc piscinale CENA21</name>
    <dbReference type="NCBI Taxonomy" id="224013"/>
    <lineage>
        <taxon>Bacteria</taxon>
        <taxon>Bacillati</taxon>
        <taxon>Cyanobacteriota</taxon>
        <taxon>Cyanophyceae</taxon>
        <taxon>Nostocales</taxon>
        <taxon>Nostocaceae</taxon>
        <taxon>Nostoc</taxon>
    </lineage>
</organism>